<dbReference type="PANTHER" id="PTHR21666:SF289">
    <property type="entry name" value="L-ALA--D-GLU ENDOPEPTIDASE"/>
    <property type="match status" value="1"/>
</dbReference>
<keyword evidence="2" id="KW-1133">Transmembrane helix</keyword>
<organism evidence="4">
    <name type="scientific">Hydrogenobacter sp</name>
    <dbReference type="NCBI Taxonomy" id="2152829"/>
    <lineage>
        <taxon>Bacteria</taxon>
        <taxon>Pseudomonadati</taxon>
        <taxon>Aquificota</taxon>
        <taxon>Aquificia</taxon>
        <taxon>Aquificales</taxon>
        <taxon>Aquificaceae</taxon>
        <taxon>Hydrogenobacter</taxon>
    </lineage>
</organism>
<dbReference type="InterPro" id="IPR016047">
    <property type="entry name" value="M23ase_b-sheet_dom"/>
</dbReference>
<evidence type="ECO:0000256" key="1">
    <source>
        <dbReference type="ARBA" id="ARBA00022729"/>
    </source>
</evidence>
<dbReference type="InterPro" id="IPR011055">
    <property type="entry name" value="Dup_hybrid_motif"/>
</dbReference>
<name>A0A7C2ZGE8_9AQUI</name>
<gene>
    <name evidence="4" type="ORF">ENO47_03425</name>
</gene>
<evidence type="ECO:0000256" key="2">
    <source>
        <dbReference type="SAM" id="Phobius"/>
    </source>
</evidence>
<sequence>MKYRYRLEEKSERRLGFVRLIRRLAIFALFFIAFYLLFLSLGLSPQVSEESLRDLSLIPLEKTYHLKLNRPIKEIKLYIEEKDQKKEIYKAVFLEPQQELSFKLKAKDIGLKDGEANLLLEVSSGIFRSRTYHLKALVDTVPPKLDVISYTPYPSLGGTFALKVKVGEEAQVYVVQREHRYNLYPVGEGYYFGLFPIRLDKEGIPFILYATDKVGNSTSQGLKLNIKQVSFKEDKINIDDNFINRAVYPLLKDEGKGLTPLEAFKRVNEVWRSGDVKKVEEIGKRSEPRVLWEGAFLQLPNSKVFATYGDIRHYYYNGEKVSESRHMGFDFASVERAPVPASNSGVVVFTGSLGIYGNTIIIDHGMGLMSLYGHLSEISVKEGQFVKKGEIIGRTGNTGFALGDHLHFGIVVQGYEVNPIEWLDPKWVKNSIISVFEAR</sequence>
<dbReference type="CDD" id="cd12797">
    <property type="entry name" value="M23_peptidase"/>
    <property type="match status" value="1"/>
</dbReference>
<keyword evidence="2" id="KW-0472">Membrane</keyword>
<evidence type="ECO:0000313" key="4">
    <source>
        <dbReference type="EMBL" id="HEW45706.1"/>
    </source>
</evidence>
<dbReference type="EMBL" id="DSFP01000032">
    <property type="protein sequence ID" value="HEW45706.1"/>
    <property type="molecule type" value="Genomic_DNA"/>
</dbReference>
<comment type="caution">
    <text evidence="4">The sequence shown here is derived from an EMBL/GenBank/DDBJ whole genome shotgun (WGS) entry which is preliminary data.</text>
</comment>
<proteinExistence type="predicted"/>
<dbReference type="AlphaFoldDB" id="A0A7C2ZGE8"/>
<dbReference type="PANTHER" id="PTHR21666">
    <property type="entry name" value="PEPTIDASE-RELATED"/>
    <property type="match status" value="1"/>
</dbReference>
<keyword evidence="1" id="KW-0732">Signal</keyword>
<dbReference type="GO" id="GO:0004222">
    <property type="term" value="F:metalloendopeptidase activity"/>
    <property type="evidence" value="ECO:0007669"/>
    <property type="project" value="TreeGrafter"/>
</dbReference>
<evidence type="ECO:0000259" key="3">
    <source>
        <dbReference type="Pfam" id="PF01551"/>
    </source>
</evidence>
<feature type="domain" description="M23ase beta-sheet core" evidence="3">
    <location>
        <begin position="325"/>
        <end position="419"/>
    </location>
</feature>
<dbReference type="Pfam" id="PF01551">
    <property type="entry name" value="Peptidase_M23"/>
    <property type="match status" value="1"/>
</dbReference>
<accession>A0A7C2ZGE8</accession>
<keyword evidence="2" id="KW-0812">Transmembrane</keyword>
<reference evidence="4" key="1">
    <citation type="journal article" date="2020" name="mSystems">
        <title>Genome- and Community-Level Interaction Insights into Carbon Utilization and Element Cycling Functions of Hydrothermarchaeota in Hydrothermal Sediment.</title>
        <authorList>
            <person name="Zhou Z."/>
            <person name="Liu Y."/>
            <person name="Xu W."/>
            <person name="Pan J."/>
            <person name="Luo Z.H."/>
            <person name="Li M."/>
        </authorList>
    </citation>
    <scope>NUCLEOTIDE SEQUENCE [LARGE SCALE GENOMIC DNA]</scope>
    <source>
        <strain evidence="4">SpSt-132</strain>
    </source>
</reference>
<dbReference type="SUPFAM" id="SSF51261">
    <property type="entry name" value="Duplicated hybrid motif"/>
    <property type="match status" value="1"/>
</dbReference>
<feature type="transmembrane region" description="Helical" evidence="2">
    <location>
        <begin position="20"/>
        <end position="43"/>
    </location>
</feature>
<protein>
    <submittedName>
        <fullName evidence="4">M23 family metallopeptidase</fullName>
    </submittedName>
</protein>
<dbReference type="Gene3D" id="2.70.70.10">
    <property type="entry name" value="Glucose Permease (Domain IIA)"/>
    <property type="match status" value="1"/>
</dbReference>
<dbReference type="InterPro" id="IPR050570">
    <property type="entry name" value="Cell_wall_metabolism_enzyme"/>
</dbReference>